<dbReference type="Proteomes" id="UP000199208">
    <property type="component" value="Unassembled WGS sequence"/>
</dbReference>
<protein>
    <recommendedName>
        <fullName evidence="3">DUF177 domain-containing protein</fullName>
    </recommendedName>
</protein>
<dbReference type="AlphaFoldDB" id="A0A1G5RS63"/>
<accession>A0A1G5RS63</accession>
<keyword evidence="2" id="KW-1185">Reference proteome</keyword>
<dbReference type="EMBL" id="FMWL01000002">
    <property type="protein sequence ID" value="SCZ76933.1"/>
    <property type="molecule type" value="Genomic_DNA"/>
</dbReference>
<dbReference type="InterPro" id="IPR003772">
    <property type="entry name" value="YceD"/>
</dbReference>
<dbReference type="RefSeq" id="WP_092589287.1">
    <property type="nucleotide sequence ID" value="NZ_FMWL01000002.1"/>
</dbReference>
<dbReference type="PANTHER" id="PTHR34374">
    <property type="entry name" value="LARGE RIBOSOMAL RNA SUBUNIT ACCUMULATION PROTEIN YCED HOMOLOG 1, CHLOROPLASTIC"/>
    <property type="match status" value="1"/>
</dbReference>
<dbReference type="STRING" id="1120920.SAMN03080599_00479"/>
<name>A0A1G5RS63_9FIRM</name>
<sequence length="169" mass="19188">MILNLTNVISGKLSQMPFEMTLTPELSEFEIYGAEGISPFEVKGVVERRGVELEIDVHYSGTLRFSCNRCLKPVDLKFEQDVTKRIIRQGGEIIEEDEDSLFIDDYSVDIERLVVDEIHLSMPIQVLCDVSCKGICPNCGKSLNEDECTCSEDRVDPRLESLKNFFSQN</sequence>
<evidence type="ECO:0000313" key="2">
    <source>
        <dbReference type="Proteomes" id="UP000199208"/>
    </source>
</evidence>
<gene>
    <name evidence="1" type="ORF">SAMN03080599_00479</name>
</gene>
<proteinExistence type="predicted"/>
<dbReference type="OrthoDB" id="9790372at2"/>
<reference evidence="1 2" key="1">
    <citation type="submission" date="2016-10" db="EMBL/GenBank/DDBJ databases">
        <authorList>
            <person name="de Groot N.N."/>
        </authorList>
    </citation>
    <scope>NUCLEOTIDE SEQUENCE [LARGE SCALE GENOMIC DNA]</scope>
    <source>
        <strain evidence="1 2">DSM 2784</strain>
    </source>
</reference>
<evidence type="ECO:0000313" key="1">
    <source>
        <dbReference type="EMBL" id="SCZ76933.1"/>
    </source>
</evidence>
<evidence type="ECO:0008006" key="3">
    <source>
        <dbReference type="Google" id="ProtNLM"/>
    </source>
</evidence>
<organism evidence="1 2">
    <name type="scientific">Acidaminobacter hydrogenoformans DSM 2784</name>
    <dbReference type="NCBI Taxonomy" id="1120920"/>
    <lineage>
        <taxon>Bacteria</taxon>
        <taxon>Bacillati</taxon>
        <taxon>Bacillota</taxon>
        <taxon>Clostridia</taxon>
        <taxon>Peptostreptococcales</taxon>
        <taxon>Acidaminobacteraceae</taxon>
        <taxon>Acidaminobacter</taxon>
    </lineage>
</organism>
<dbReference type="Pfam" id="PF02620">
    <property type="entry name" value="YceD"/>
    <property type="match status" value="1"/>
</dbReference>
<dbReference type="PANTHER" id="PTHR34374:SF1">
    <property type="entry name" value="LARGE RIBOSOMAL RNA SUBUNIT ACCUMULATION PROTEIN YCED HOMOLOG 1, CHLOROPLASTIC"/>
    <property type="match status" value="1"/>
</dbReference>